<dbReference type="CDD" id="cd00672">
    <property type="entry name" value="CysRS_core"/>
    <property type="match status" value="1"/>
</dbReference>
<dbReference type="Pfam" id="PF23493">
    <property type="entry name" value="CysS_C"/>
    <property type="match status" value="1"/>
</dbReference>
<evidence type="ECO:0000256" key="9">
    <source>
        <dbReference type="ARBA" id="ARBA00022917"/>
    </source>
</evidence>
<dbReference type="PRINTS" id="PR00983">
    <property type="entry name" value="TRNASYNTHCYS"/>
</dbReference>
<evidence type="ECO:0000256" key="10">
    <source>
        <dbReference type="ARBA" id="ARBA00023146"/>
    </source>
</evidence>
<comment type="cofactor">
    <cofactor evidence="12">
        <name>Zn(2+)</name>
        <dbReference type="ChEBI" id="CHEBI:29105"/>
    </cofactor>
    <text evidence="12">Binds 1 zinc ion per subunit.</text>
</comment>
<keyword evidence="5 12" id="KW-0479">Metal-binding</keyword>
<evidence type="ECO:0000313" key="15">
    <source>
        <dbReference type="Proteomes" id="UP001206639"/>
    </source>
</evidence>
<reference evidence="15" key="1">
    <citation type="submission" date="2023-07" db="EMBL/GenBank/DDBJ databases">
        <authorList>
            <person name="Deng Y."/>
            <person name="Zhang Y.-Q."/>
        </authorList>
    </citation>
    <scope>NUCLEOTIDE SEQUENCE [LARGE SCALE GENOMIC DNA]</scope>
    <source>
        <strain evidence="15">CPCC 205710</strain>
    </source>
</reference>
<feature type="short sequence motif" description="'HIGH' region" evidence="12">
    <location>
        <begin position="33"/>
        <end position="43"/>
    </location>
</feature>
<dbReference type="HAMAP" id="MF_00041">
    <property type="entry name" value="Cys_tRNA_synth"/>
    <property type="match status" value="1"/>
</dbReference>
<dbReference type="GO" id="GO:0004817">
    <property type="term" value="F:cysteine-tRNA ligase activity"/>
    <property type="evidence" value="ECO:0007669"/>
    <property type="project" value="UniProtKB-EC"/>
</dbReference>
<dbReference type="InterPro" id="IPR032678">
    <property type="entry name" value="tRNA-synt_1_cat_dom"/>
</dbReference>
<evidence type="ECO:0000256" key="6">
    <source>
        <dbReference type="ARBA" id="ARBA00022741"/>
    </source>
</evidence>
<dbReference type="EC" id="6.1.1.16" evidence="12"/>
<keyword evidence="15" id="KW-1185">Reference proteome</keyword>
<feature type="binding site" evidence="12">
    <location>
        <position position="241"/>
    </location>
    <ligand>
        <name>Zn(2+)</name>
        <dbReference type="ChEBI" id="CHEBI:29105"/>
    </ligand>
</feature>
<dbReference type="PANTHER" id="PTHR10890">
    <property type="entry name" value="CYSTEINYL-TRNA SYNTHETASE"/>
    <property type="match status" value="1"/>
</dbReference>
<dbReference type="Gene3D" id="3.40.50.620">
    <property type="entry name" value="HUPs"/>
    <property type="match status" value="1"/>
</dbReference>
<dbReference type="InterPro" id="IPR015803">
    <property type="entry name" value="Cys-tRNA-ligase"/>
</dbReference>
<protein>
    <recommendedName>
        <fullName evidence="12">Cysteine--tRNA ligase</fullName>
        <ecNumber evidence="12">6.1.1.16</ecNumber>
    </recommendedName>
    <alternativeName>
        <fullName evidence="12">Cysteinyl-tRNA synthetase</fullName>
        <shortName evidence="12">CysRS</shortName>
    </alternativeName>
</protein>
<comment type="subunit">
    <text evidence="2 12">Monomer.</text>
</comment>
<evidence type="ECO:0000256" key="4">
    <source>
        <dbReference type="ARBA" id="ARBA00022598"/>
    </source>
</evidence>
<dbReference type="Gene3D" id="1.20.120.1910">
    <property type="entry name" value="Cysteine-tRNA ligase, C-terminal anti-codon recognition domain"/>
    <property type="match status" value="1"/>
</dbReference>
<keyword evidence="7 12" id="KW-0862">Zinc</keyword>
<dbReference type="InterPro" id="IPR024909">
    <property type="entry name" value="Cys-tRNA/MSH_ligase"/>
</dbReference>
<gene>
    <name evidence="12 14" type="primary">cysS</name>
    <name evidence="14" type="ORF">N4S67_05790</name>
</gene>
<evidence type="ECO:0000256" key="1">
    <source>
        <dbReference type="ARBA" id="ARBA00005594"/>
    </source>
</evidence>
<dbReference type="NCBIfam" id="TIGR00435">
    <property type="entry name" value="cysS"/>
    <property type="match status" value="1"/>
</dbReference>
<feature type="binding site" evidence="12">
    <location>
        <position position="237"/>
    </location>
    <ligand>
        <name>Zn(2+)</name>
        <dbReference type="ChEBI" id="CHEBI:29105"/>
    </ligand>
</feature>
<evidence type="ECO:0000256" key="2">
    <source>
        <dbReference type="ARBA" id="ARBA00011245"/>
    </source>
</evidence>
<feature type="short sequence motif" description="'KMSKS' region" evidence="12">
    <location>
        <begin position="268"/>
        <end position="272"/>
    </location>
</feature>
<feature type="binding site" evidence="12">
    <location>
        <position position="31"/>
    </location>
    <ligand>
        <name>Zn(2+)</name>
        <dbReference type="ChEBI" id="CHEBI:29105"/>
    </ligand>
</feature>
<evidence type="ECO:0000256" key="7">
    <source>
        <dbReference type="ARBA" id="ARBA00022833"/>
    </source>
</evidence>
<evidence type="ECO:0000256" key="3">
    <source>
        <dbReference type="ARBA" id="ARBA00022490"/>
    </source>
</evidence>
<feature type="binding site" evidence="12">
    <location>
        <position position="212"/>
    </location>
    <ligand>
        <name>Zn(2+)</name>
        <dbReference type="ChEBI" id="CHEBI:29105"/>
    </ligand>
</feature>
<evidence type="ECO:0000256" key="5">
    <source>
        <dbReference type="ARBA" id="ARBA00022723"/>
    </source>
</evidence>
<dbReference type="PANTHER" id="PTHR10890:SF30">
    <property type="entry name" value="CYSTEINE--TRNA LIGASE"/>
    <property type="match status" value="1"/>
</dbReference>
<organism evidence="14 15">
    <name type="scientific">Mycobacterium deserti</name>
    <dbReference type="NCBI Taxonomy" id="2978347"/>
    <lineage>
        <taxon>Bacteria</taxon>
        <taxon>Bacillati</taxon>
        <taxon>Actinomycetota</taxon>
        <taxon>Actinomycetes</taxon>
        <taxon>Mycobacteriales</taxon>
        <taxon>Mycobacteriaceae</taxon>
        <taxon>Mycobacterium</taxon>
    </lineage>
</organism>
<feature type="binding site" evidence="12">
    <location>
        <position position="271"/>
    </location>
    <ligand>
        <name>ATP</name>
        <dbReference type="ChEBI" id="CHEBI:30616"/>
    </ligand>
</feature>
<keyword evidence="3 12" id="KW-0963">Cytoplasm</keyword>
<evidence type="ECO:0000256" key="12">
    <source>
        <dbReference type="HAMAP-Rule" id="MF_00041"/>
    </source>
</evidence>
<dbReference type="SUPFAM" id="SSF47323">
    <property type="entry name" value="Anticodon-binding domain of a subclass of class I aminoacyl-tRNA synthetases"/>
    <property type="match status" value="1"/>
</dbReference>
<evidence type="ECO:0000256" key="8">
    <source>
        <dbReference type="ARBA" id="ARBA00022840"/>
    </source>
</evidence>
<evidence type="ECO:0000313" key="14">
    <source>
        <dbReference type="EMBL" id="MCT7657928.1"/>
    </source>
</evidence>
<dbReference type="InterPro" id="IPR015273">
    <property type="entry name" value="Cys-tRNA-synt_Ia_DALR"/>
</dbReference>
<keyword evidence="6 12" id="KW-0547">Nucleotide-binding</keyword>
<evidence type="ECO:0000259" key="13">
    <source>
        <dbReference type="SMART" id="SM00840"/>
    </source>
</evidence>
<comment type="similarity">
    <text evidence="1 12">Belongs to the class-I aminoacyl-tRNA synthetase family.</text>
</comment>
<dbReference type="Pfam" id="PF09190">
    <property type="entry name" value="DALR_2"/>
    <property type="match status" value="1"/>
</dbReference>
<dbReference type="InterPro" id="IPR014729">
    <property type="entry name" value="Rossmann-like_a/b/a_fold"/>
</dbReference>
<comment type="subcellular location">
    <subcellularLocation>
        <location evidence="12">Cytoplasm</location>
    </subcellularLocation>
</comment>
<dbReference type="Proteomes" id="UP001206639">
    <property type="component" value="Unassembled WGS sequence"/>
</dbReference>
<accession>A0ABT2M6N5</accession>
<keyword evidence="8 12" id="KW-0067">ATP-binding</keyword>
<name>A0ABT2M6N5_9MYCO</name>
<comment type="caution">
    <text evidence="14">The sequence shown here is derived from an EMBL/GenBank/DDBJ whole genome shotgun (WGS) entry which is preliminary data.</text>
</comment>
<dbReference type="SMART" id="SM00840">
    <property type="entry name" value="DALR_2"/>
    <property type="match status" value="1"/>
</dbReference>
<dbReference type="InterPro" id="IPR009080">
    <property type="entry name" value="tRNAsynth_Ia_anticodon-bd"/>
</dbReference>
<keyword evidence="9 12" id="KW-0648">Protein biosynthesis</keyword>
<dbReference type="InterPro" id="IPR056411">
    <property type="entry name" value="CysS_C"/>
</dbReference>
<keyword evidence="4 12" id="KW-0436">Ligase</keyword>
<sequence>MTGDLRLYDTMAGGVRDFVPLRPGHVSIYLCGATVQGLPHIGHVRSGVAFDVLRRWLMAKGYDVAFIRNVTDIDDKILNKAAEAGRPWWEWAATYERAFSAAYDALGVLPPSAEPRATGHITQMVELIERLLERGHAYTGDGDVYFNVQSLLPEPGYGKLSGHRIDDVHQGEGVATGKRDQRDFTLWKGAKPGEPSWPTPWGRGRPGWHTECVAMCETYLGSEFDIHAGGMDLVFPHHENEIAQAEAAGDPFARFWLHNGWVTMGGEKMSKSLGNVLAIPAVLQRVRAAELRYYLGSAHYRSMLEFSETALADAAKAYAGVEDFLHRVRTRVGAVVPGEWTPKFGAALDDDLSVPIALAEVHAARAEGNRALDAGDHETALAQAMSIRAMMGILGADPLDQRWESKDETSAALSAVDVLVHAEVKRREDARARRDWAEADTIRDRLKEAGIEVTDTADGPQWSLLDGGTK</sequence>
<dbReference type="Pfam" id="PF01406">
    <property type="entry name" value="tRNA-synt_1e"/>
    <property type="match status" value="1"/>
</dbReference>
<dbReference type="EMBL" id="JAODWD010000001">
    <property type="protein sequence ID" value="MCT7657928.1"/>
    <property type="molecule type" value="Genomic_DNA"/>
</dbReference>
<feature type="domain" description="Cysteinyl-tRNA synthetase class Ia DALR" evidence="13">
    <location>
        <begin position="343"/>
        <end position="404"/>
    </location>
</feature>
<dbReference type="SUPFAM" id="SSF52374">
    <property type="entry name" value="Nucleotidylyl transferase"/>
    <property type="match status" value="1"/>
</dbReference>
<evidence type="ECO:0000256" key="11">
    <source>
        <dbReference type="ARBA" id="ARBA00047398"/>
    </source>
</evidence>
<keyword evidence="10 12" id="KW-0030">Aminoacyl-tRNA synthetase</keyword>
<comment type="catalytic activity">
    <reaction evidence="11 12">
        <text>tRNA(Cys) + L-cysteine + ATP = L-cysteinyl-tRNA(Cys) + AMP + diphosphate</text>
        <dbReference type="Rhea" id="RHEA:17773"/>
        <dbReference type="Rhea" id="RHEA-COMP:9661"/>
        <dbReference type="Rhea" id="RHEA-COMP:9679"/>
        <dbReference type="ChEBI" id="CHEBI:30616"/>
        <dbReference type="ChEBI" id="CHEBI:33019"/>
        <dbReference type="ChEBI" id="CHEBI:35235"/>
        <dbReference type="ChEBI" id="CHEBI:78442"/>
        <dbReference type="ChEBI" id="CHEBI:78517"/>
        <dbReference type="ChEBI" id="CHEBI:456215"/>
        <dbReference type="EC" id="6.1.1.16"/>
    </reaction>
</comment>
<proteinExistence type="inferred from homology"/>